<organism evidence="1 2">
    <name type="scientific">[Clostridium] symbiosum ATCC 14940</name>
    <dbReference type="NCBI Taxonomy" id="411472"/>
    <lineage>
        <taxon>Bacteria</taxon>
        <taxon>Bacillati</taxon>
        <taxon>Bacillota</taxon>
        <taxon>Clostridia</taxon>
        <taxon>Lachnospirales</taxon>
        <taxon>Lachnospiraceae</taxon>
        <taxon>Otoolea</taxon>
    </lineage>
</organism>
<dbReference type="EMBL" id="AWSU01000218">
    <property type="protein sequence ID" value="ERI76087.1"/>
    <property type="molecule type" value="Genomic_DNA"/>
</dbReference>
<name>A0ABC9TWB9_CLOSY</name>
<dbReference type="Proteomes" id="UP000016491">
    <property type="component" value="Unassembled WGS sequence"/>
</dbReference>
<protein>
    <submittedName>
        <fullName evidence="1">Uncharacterized protein</fullName>
    </submittedName>
</protein>
<comment type="caution">
    <text evidence="1">The sequence shown here is derived from an EMBL/GenBank/DDBJ whole genome shotgun (WGS) entry which is preliminary data.</text>
</comment>
<evidence type="ECO:0000313" key="2">
    <source>
        <dbReference type="Proteomes" id="UP000016491"/>
    </source>
</evidence>
<evidence type="ECO:0000313" key="1">
    <source>
        <dbReference type="EMBL" id="ERI76087.1"/>
    </source>
</evidence>
<proteinExistence type="predicted"/>
<accession>A0ABC9TWB9</accession>
<sequence length="62" mass="7019">MIPPTSPGQVFAGDGRLRRMFSHTGPGPFRALIVLKWGGPCRNHYVFQAGRYQIFHNLKKAH</sequence>
<dbReference type="AlphaFoldDB" id="A0ABC9TWB9"/>
<reference evidence="1 2" key="1">
    <citation type="submission" date="2013-07" db="EMBL/GenBank/DDBJ databases">
        <authorList>
            <person name="Weinstock G."/>
            <person name="Sodergren E."/>
            <person name="Wylie T."/>
            <person name="Fulton L."/>
            <person name="Fulton R."/>
            <person name="Fronick C."/>
            <person name="O'Laughlin M."/>
            <person name="Godfrey J."/>
            <person name="Miner T."/>
            <person name="Herter B."/>
            <person name="Appelbaum E."/>
            <person name="Cordes M."/>
            <person name="Lek S."/>
            <person name="Wollam A."/>
            <person name="Pepin K.H."/>
            <person name="Palsikar V.B."/>
            <person name="Mitreva M."/>
            <person name="Wilson R.K."/>
        </authorList>
    </citation>
    <scope>NUCLEOTIDE SEQUENCE [LARGE SCALE GENOMIC DNA]</scope>
    <source>
        <strain evidence="1 2">ATCC 14940</strain>
    </source>
</reference>
<gene>
    <name evidence="1" type="ORF">CLOSYM_02794</name>
</gene>